<dbReference type="AlphaFoldDB" id="A0A1Q2CQ42"/>
<keyword evidence="3" id="KW-1185">Reference proteome</keyword>
<keyword evidence="1" id="KW-0732">Signal</keyword>
<reference evidence="3" key="1">
    <citation type="submission" date="2017-02" db="EMBL/GenBank/DDBJ databases">
        <title>Tessaracoccus aquaemaris sp. nov., isolated from the intestine of a Korean rockfish, Sebastes schlegelii, in a marine aquaculture pond.</title>
        <authorList>
            <person name="Tak E.J."/>
            <person name="Bae J.-W."/>
        </authorList>
    </citation>
    <scope>NUCLEOTIDE SEQUENCE [LARGE SCALE GENOMIC DNA]</scope>
    <source>
        <strain evidence="3">NSG39</strain>
    </source>
</reference>
<feature type="chain" id="PRO_5013088925" description="SMP-30/Gluconolactonase/LRE-like region domain-containing protein" evidence="1">
    <location>
        <begin position="31"/>
        <end position="412"/>
    </location>
</feature>
<feature type="signal peptide" evidence="1">
    <location>
        <begin position="1"/>
        <end position="30"/>
    </location>
</feature>
<evidence type="ECO:0000313" key="3">
    <source>
        <dbReference type="Proteomes" id="UP000188145"/>
    </source>
</evidence>
<accession>A0A1Q2CQ42</accession>
<evidence type="ECO:0000256" key="1">
    <source>
        <dbReference type="SAM" id="SignalP"/>
    </source>
</evidence>
<dbReference type="KEGG" id="tes:BW730_12730"/>
<name>A0A1Q2CQ42_9ACTN</name>
<dbReference type="SUPFAM" id="SSF75011">
    <property type="entry name" value="3-carboxy-cis,cis-mucoante lactonizing enzyme"/>
    <property type="match status" value="1"/>
</dbReference>
<dbReference type="InterPro" id="IPR011042">
    <property type="entry name" value="6-blade_b-propeller_TolB-like"/>
</dbReference>
<dbReference type="EMBL" id="CP019606">
    <property type="protein sequence ID" value="AQP48239.1"/>
    <property type="molecule type" value="Genomic_DNA"/>
</dbReference>
<dbReference type="STRING" id="1332264.BW730_12730"/>
<dbReference type="Gene3D" id="2.120.10.30">
    <property type="entry name" value="TolB, C-terminal domain"/>
    <property type="match status" value="1"/>
</dbReference>
<proteinExistence type="predicted"/>
<sequence>MKTRRARAACLLAAGALVASAIIPAGTARAASGDTGSVTSVTTVPGKAQGTGKWGFVGDIETLGGRTYNYGLAFSPTDDSLWVTDSGKVVYNALLCRLAGFPQTPCQTGTPRVFRYGLTGDQAGAASEADLTSYAGNGGYSASSVWNNGDSSGKSIGLGGRYVPSSERTTYTYPAPGTQHGPRGIAFTPDGRAFVADSEALAPLAAKEPGAMSIFGPDLSLVGGAGFSAPWAQHGEPGVVLYHTGSAVTPDGLMVTNSEIADRLVYFNQDGTPAKAIDLDLPDKVYRNPYSVAVDPVDGSLYIPLVNFRDDPTVHPFLEKRDASGAVVKQFAFPDWFANQVVMGAAVEPKTQHVFAWGQNTGALVEWDKDGNYVATYSGSGIVGATNNTVIPGLTTPRGLLRRQRADVRHRR</sequence>
<protein>
    <recommendedName>
        <fullName evidence="4">SMP-30/Gluconolactonase/LRE-like region domain-containing protein</fullName>
    </recommendedName>
</protein>
<dbReference type="RefSeq" id="WP_077686566.1">
    <property type="nucleotide sequence ID" value="NZ_CP019606.1"/>
</dbReference>
<gene>
    <name evidence="2" type="ORF">BW730_12730</name>
</gene>
<dbReference type="OrthoDB" id="4986608at2"/>
<dbReference type="Proteomes" id="UP000188145">
    <property type="component" value="Chromosome"/>
</dbReference>
<organism evidence="2 3">
    <name type="scientific">Tessaracoccus aquimaris</name>
    <dbReference type="NCBI Taxonomy" id="1332264"/>
    <lineage>
        <taxon>Bacteria</taxon>
        <taxon>Bacillati</taxon>
        <taxon>Actinomycetota</taxon>
        <taxon>Actinomycetes</taxon>
        <taxon>Propionibacteriales</taxon>
        <taxon>Propionibacteriaceae</taxon>
        <taxon>Tessaracoccus</taxon>
    </lineage>
</organism>
<evidence type="ECO:0008006" key="4">
    <source>
        <dbReference type="Google" id="ProtNLM"/>
    </source>
</evidence>
<evidence type="ECO:0000313" key="2">
    <source>
        <dbReference type="EMBL" id="AQP48239.1"/>
    </source>
</evidence>